<dbReference type="InterPro" id="IPR017501">
    <property type="entry name" value="Phage_infect_YhgE_C"/>
</dbReference>
<dbReference type="AlphaFoldDB" id="A0A162PGG5"/>
<evidence type="ECO:0000256" key="1">
    <source>
        <dbReference type="ARBA" id="ARBA00004141"/>
    </source>
</evidence>
<comment type="subcellular location">
    <subcellularLocation>
        <location evidence="1">Membrane</location>
        <topology evidence="1">Multi-pass membrane protein</topology>
    </subcellularLocation>
</comment>
<accession>A0A162PGG5</accession>
<feature type="domain" description="ABC-2 type transporter transmembrane" evidence="6">
    <location>
        <begin position="25"/>
        <end position="159"/>
    </location>
</feature>
<dbReference type="RefSeq" id="WP_063259604.1">
    <property type="nucleotide sequence ID" value="NZ_LJKE01000015.1"/>
</dbReference>
<keyword evidence="4 5" id="KW-0472">Membrane</keyword>
<reference evidence="7 8" key="1">
    <citation type="submission" date="2015-09" db="EMBL/GenBank/DDBJ databases">
        <title>Bacillus cereus food isolates.</title>
        <authorList>
            <person name="Boekhorst J."/>
        </authorList>
    </citation>
    <scope>NUCLEOTIDE SEQUENCE [LARGE SCALE GENOMIC DNA]</scope>
    <source>
        <strain evidence="7 8">B4088</strain>
    </source>
</reference>
<dbReference type="Gene3D" id="1.10.287.950">
    <property type="entry name" value="Methyl-accepting chemotaxis protein"/>
    <property type="match status" value="1"/>
</dbReference>
<gene>
    <name evidence="7" type="ORF">B4088_0370</name>
</gene>
<feature type="domain" description="ABC-2 type transporter transmembrane" evidence="6">
    <location>
        <begin position="441"/>
        <end position="715"/>
    </location>
</feature>
<protein>
    <recommendedName>
        <fullName evidence="6">ABC-2 type transporter transmembrane domain-containing protein</fullName>
    </recommendedName>
</protein>
<feature type="transmembrane region" description="Helical" evidence="5">
    <location>
        <begin position="585"/>
        <end position="605"/>
    </location>
</feature>
<comment type="caution">
    <text evidence="7">The sequence shown here is derived from an EMBL/GenBank/DDBJ whole genome shotgun (WGS) entry which is preliminary data.</text>
</comment>
<evidence type="ECO:0000256" key="3">
    <source>
        <dbReference type="ARBA" id="ARBA00022989"/>
    </source>
</evidence>
<dbReference type="InterPro" id="IPR017500">
    <property type="entry name" value="Phage_infect_YhgE_N"/>
</dbReference>
<dbReference type="InterPro" id="IPR013525">
    <property type="entry name" value="ABC2_TM"/>
</dbReference>
<feature type="transmembrane region" description="Helical" evidence="5">
    <location>
        <begin position="696"/>
        <end position="719"/>
    </location>
</feature>
<dbReference type="PANTHER" id="PTHR43077">
    <property type="entry name" value="TRANSPORT PERMEASE YVFS-RELATED"/>
    <property type="match status" value="1"/>
</dbReference>
<dbReference type="NCBIfam" id="TIGR03062">
    <property type="entry name" value="pip_yhgE_Cterm"/>
    <property type="match status" value="1"/>
</dbReference>
<dbReference type="Pfam" id="PF12698">
    <property type="entry name" value="ABC2_membrane_3"/>
    <property type="match status" value="2"/>
</dbReference>
<organism evidence="7 8">
    <name type="scientific">Bacillus cereus</name>
    <dbReference type="NCBI Taxonomy" id="1396"/>
    <lineage>
        <taxon>Bacteria</taxon>
        <taxon>Bacillati</taxon>
        <taxon>Bacillota</taxon>
        <taxon>Bacilli</taxon>
        <taxon>Bacillales</taxon>
        <taxon>Bacillaceae</taxon>
        <taxon>Bacillus</taxon>
        <taxon>Bacillus cereus group</taxon>
    </lineage>
</organism>
<keyword evidence="2 5" id="KW-0812">Transmembrane</keyword>
<evidence type="ECO:0000256" key="4">
    <source>
        <dbReference type="ARBA" id="ARBA00023136"/>
    </source>
</evidence>
<evidence type="ECO:0000256" key="2">
    <source>
        <dbReference type="ARBA" id="ARBA00022692"/>
    </source>
</evidence>
<dbReference type="GO" id="GO:0140359">
    <property type="term" value="F:ABC-type transporter activity"/>
    <property type="evidence" value="ECO:0007669"/>
    <property type="project" value="InterPro"/>
</dbReference>
<evidence type="ECO:0000256" key="5">
    <source>
        <dbReference type="SAM" id="Phobius"/>
    </source>
</evidence>
<feature type="transmembrane region" description="Helical" evidence="5">
    <location>
        <begin position="611"/>
        <end position="630"/>
    </location>
</feature>
<dbReference type="PANTHER" id="PTHR43077:SF5">
    <property type="entry name" value="PHAGE INFECTION PROTEIN"/>
    <property type="match status" value="1"/>
</dbReference>
<dbReference type="PATRIC" id="fig|1396.535.peg.4116"/>
<feature type="transmembrane region" description="Helical" evidence="5">
    <location>
        <begin position="642"/>
        <end position="662"/>
    </location>
</feature>
<proteinExistence type="predicted"/>
<dbReference type="GO" id="GO:0016020">
    <property type="term" value="C:membrane"/>
    <property type="evidence" value="ECO:0007669"/>
    <property type="project" value="UniProtKB-SubCell"/>
</dbReference>
<keyword evidence="3 5" id="KW-1133">Transmembrane helix</keyword>
<name>A0A162PGG5_BACCE</name>
<dbReference type="InterPro" id="IPR051328">
    <property type="entry name" value="T7SS_ABC-Transporter"/>
</dbReference>
<dbReference type="EMBL" id="LJKE01000015">
    <property type="protein sequence ID" value="KZD71909.1"/>
    <property type="molecule type" value="Genomic_DNA"/>
</dbReference>
<dbReference type="InterPro" id="IPR023908">
    <property type="entry name" value="xxxLxxG_rpt"/>
</dbReference>
<dbReference type="Gene3D" id="3.40.1710.10">
    <property type="entry name" value="abc type-2 transporter like domain"/>
    <property type="match status" value="1"/>
</dbReference>
<evidence type="ECO:0000313" key="7">
    <source>
        <dbReference type="EMBL" id="KZD71909.1"/>
    </source>
</evidence>
<sequence>MKSWKLLRSEWRSILTQRNVLIATLGVLFIPVLYAGMFLWAFWDPYKNLDQLPVAIVNEDTGATVNDKKLAIGDELVDNLKSNRAFDWEFVDEKEAKEGLDDRKYYIMVKIPKDFSKRATTLLDKKPTPLELEYVPNEGTNFLSSQIGESAIEKVRAELSATVSKTYAEQLFEAIKKGSEGFQQAHDGAQEIADGTKEAKDGSAKLKENLQALASKSIEFRNGVNSAAGGSKQLNDGANQLSSGLGQLADGEKQLEDGAAKLQQGSNALYQGLQQAQGGMGQLSNQLPTLVNGSQQLEQGAAKLQNGVVAWQEGANKLQTSAQTLSGGLAKLDASLKPMIDAMPDGPQKQQLQATLGQLVAGSAELAKGAGGLNAGTDTIKSGVTDLHTHLNEMHKGHVALSNGVSQIGDGTQKLINGSKELAEGQTSFLNNFKLFGTKLNEAQQGAAKLAEGSTTLNNGMGELSNGAAQFADGSQQLADGSVSLNNGLNKLADGTQTLSTKLEDGAKESSLDVSEANYKMFSNPVHVVKQAVAHVPNYGTGFTPYFLSLGLFVGALLTSIIIPLRGSTGTPTTATSWFMSKFGILLVIGTIQALITDVIILWLLDLQVENLGLFVLLSIITSFVFLSLIQMCVTWFGDAGRFIAIIALILQLTTSAGTFPLELVPNALQPVNALLPMTYSVFGFKVVISTGDLSFFWSNVGILLGFLAVTSILTLGYFKKELRKTAK</sequence>
<feature type="transmembrane region" description="Helical" evidence="5">
    <location>
        <begin position="546"/>
        <end position="565"/>
    </location>
</feature>
<dbReference type="NCBIfam" id="TIGR03057">
    <property type="entry name" value="xxxLxxG_by_4"/>
    <property type="match status" value="5"/>
</dbReference>
<evidence type="ECO:0000259" key="6">
    <source>
        <dbReference type="Pfam" id="PF12698"/>
    </source>
</evidence>
<evidence type="ECO:0000313" key="8">
    <source>
        <dbReference type="Proteomes" id="UP000076482"/>
    </source>
</evidence>
<dbReference type="NCBIfam" id="TIGR03061">
    <property type="entry name" value="pip_yhgE_Nterm"/>
    <property type="match status" value="1"/>
</dbReference>
<dbReference type="Proteomes" id="UP000076482">
    <property type="component" value="Unassembled WGS sequence"/>
</dbReference>
<feature type="transmembrane region" description="Helical" evidence="5">
    <location>
        <begin position="20"/>
        <end position="43"/>
    </location>
</feature>